<dbReference type="PANTHER" id="PTHR12570">
    <property type="match status" value="1"/>
</dbReference>
<evidence type="ECO:0000256" key="4">
    <source>
        <dbReference type="ARBA" id="ARBA00022989"/>
    </source>
</evidence>
<evidence type="ECO:0000256" key="7">
    <source>
        <dbReference type="SAM" id="Phobius"/>
    </source>
</evidence>
<keyword evidence="3 7" id="KW-0812">Transmembrane</keyword>
<dbReference type="Pfam" id="PF05653">
    <property type="entry name" value="Mg_trans_NIPA"/>
    <property type="match status" value="1"/>
</dbReference>
<dbReference type="GO" id="GO:0015693">
    <property type="term" value="P:magnesium ion transport"/>
    <property type="evidence" value="ECO:0007669"/>
    <property type="project" value="UniProtKB-ARBA"/>
</dbReference>
<accession>A0ABD0LS12</accession>
<feature type="transmembrane region" description="Helical" evidence="7">
    <location>
        <begin position="98"/>
        <end position="117"/>
    </location>
</feature>
<feature type="transmembrane region" description="Helical" evidence="7">
    <location>
        <begin position="164"/>
        <end position="183"/>
    </location>
</feature>
<comment type="similarity">
    <text evidence="2">Belongs to the NIPA family.</text>
</comment>
<proteinExistence type="inferred from homology"/>
<dbReference type="SUPFAM" id="SSF103481">
    <property type="entry name" value="Multidrug resistance efflux transporter EmrE"/>
    <property type="match status" value="1"/>
</dbReference>
<evidence type="ECO:0000313" key="9">
    <source>
        <dbReference type="Proteomes" id="UP001519460"/>
    </source>
</evidence>
<feature type="transmembrane region" description="Helical" evidence="7">
    <location>
        <begin position="228"/>
        <end position="247"/>
    </location>
</feature>
<dbReference type="Gene3D" id="1.10.3730.20">
    <property type="match status" value="1"/>
</dbReference>
<evidence type="ECO:0008006" key="10">
    <source>
        <dbReference type="Google" id="ProtNLM"/>
    </source>
</evidence>
<feature type="transmembrane region" description="Helical" evidence="7">
    <location>
        <begin position="126"/>
        <end position="144"/>
    </location>
</feature>
<keyword evidence="4 7" id="KW-1133">Transmembrane helix</keyword>
<sequence>MNFSWSDNGTNITSTNVTGNDMQYSLKDLFLGSGLAICGNILISVSLNVQKYTHLKNAEREETRHYTRNPLWWVGLLLMGLGEIGNFTAYGFAPASLVAPLGTTTVIANLFLAAIFLKEKIRPENLFGCALAIIGAFLIVTFSSQHEVVMDGREIVGALKQISFIVYVCLELGALGVLLFLLYGLKVKHVVIFLLIASLTASFTVISAKALSSMIQISFSGYSQFKHPIFYVMIVIMVATAVIQVKYLNQAMKDFNSTVVVPTNFVFFTISAILSGIVFYKEFYGMTSMDIGMFLFGCILSFVAVYFITIGNLYDAAKKGLASQQHVSAELVPSWMLANVHIGHVQPRGGVEHLIDPQQDDSDRTPILAAAEASAGQDEQDAGVERKVTDFDQLVTDTSDPQKSSYGATE</sequence>
<dbReference type="AlphaFoldDB" id="A0ABD0LS12"/>
<keyword evidence="9" id="KW-1185">Reference proteome</keyword>
<evidence type="ECO:0000313" key="8">
    <source>
        <dbReference type="EMBL" id="KAK7502117.1"/>
    </source>
</evidence>
<evidence type="ECO:0000256" key="5">
    <source>
        <dbReference type="ARBA" id="ARBA00023136"/>
    </source>
</evidence>
<feature type="transmembrane region" description="Helical" evidence="7">
    <location>
        <begin position="291"/>
        <end position="314"/>
    </location>
</feature>
<evidence type="ECO:0000256" key="6">
    <source>
        <dbReference type="SAM" id="MobiDB-lite"/>
    </source>
</evidence>
<feature type="transmembrane region" description="Helical" evidence="7">
    <location>
        <begin position="29"/>
        <end position="49"/>
    </location>
</feature>
<dbReference type="EMBL" id="JACVVK020000027">
    <property type="protein sequence ID" value="KAK7502117.1"/>
    <property type="molecule type" value="Genomic_DNA"/>
</dbReference>
<keyword evidence="5 7" id="KW-0472">Membrane</keyword>
<dbReference type="GO" id="GO:0016020">
    <property type="term" value="C:membrane"/>
    <property type="evidence" value="ECO:0007669"/>
    <property type="project" value="UniProtKB-SubCell"/>
</dbReference>
<gene>
    <name evidence="8" type="ORF">BaRGS_00006481</name>
</gene>
<dbReference type="InterPro" id="IPR008521">
    <property type="entry name" value="Mg_trans_NIPA"/>
</dbReference>
<evidence type="ECO:0000256" key="2">
    <source>
        <dbReference type="ARBA" id="ARBA00007230"/>
    </source>
</evidence>
<name>A0ABD0LS12_9CAEN</name>
<comment type="subcellular location">
    <subcellularLocation>
        <location evidence="1">Membrane</location>
        <topology evidence="1">Multi-pass membrane protein</topology>
    </subcellularLocation>
</comment>
<feature type="transmembrane region" description="Helical" evidence="7">
    <location>
        <begin position="259"/>
        <end position="279"/>
    </location>
</feature>
<feature type="compositionally biased region" description="Polar residues" evidence="6">
    <location>
        <begin position="395"/>
        <end position="410"/>
    </location>
</feature>
<reference evidence="8 9" key="1">
    <citation type="journal article" date="2023" name="Sci. Data">
        <title>Genome assembly of the Korean intertidal mud-creeper Batillaria attramentaria.</title>
        <authorList>
            <person name="Patra A.K."/>
            <person name="Ho P.T."/>
            <person name="Jun S."/>
            <person name="Lee S.J."/>
            <person name="Kim Y."/>
            <person name="Won Y.J."/>
        </authorList>
    </citation>
    <scope>NUCLEOTIDE SEQUENCE [LARGE SCALE GENOMIC DNA]</scope>
    <source>
        <strain evidence="8">Wonlab-2016</strain>
    </source>
</reference>
<protein>
    <recommendedName>
        <fullName evidence="10">NIPA-like protein 2</fullName>
    </recommendedName>
</protein>
<feature type="transmembrane region" description="Helical" evidence="7">
    <location>
        <begin position="190"/>
        <end position="208"/>
    </location>
</feature>
<dbReference type="Proteomes" id="UP001519460">
    <property type="component" value="Unassembled WGS sequence"/>
</dbReference>
<feature type="region of interest" description="Disordered" evidence="6">
    <location>
        <begin position="371"/>
        <end position="410"/>
    </location>
</feature>
<evidence type="ECO:0000256" key="3">
    <source>
        <dbReference type="ARBA" id="ARBA00022692"/>
    </source>
</evidence>
<dbReference type="PANTHER" id="PTHR12570:SF65">
    <property type="entry name" value="MAGNESIUM TRANSPORTER NIPA9-RELATED"/>
    <property type="match status" value="1"/>
</dbReference>
<comment type="caution">
    <text evidence="8">The sequence shown here is derived from an EMBL/GenBank/DDBJ whole genome shotgun (WGS) entry which is preliminary data.</text>
</comment>
<evidence type="ECO:0000256" key="1">
    <source>
        <dbReference type="ARBA" id="ARBA00004141"/>
    </source>
</evidence>
<dbReference type="InterPro" id="IPR037185">
    <property type="entry name" value="EmrE-like"/>
</dbReference>
<organism evidence="8 9">
    <name type="scientific">Batillaria attramentaria</name>
    <dbReference type="NCBI Taxonomy" id="370345"/>
    <lineage>
        <taxon>Eukaryota</taxon>
        <taxon>Metazoa</taxon>
        <taxon>Spiralia</taxon>
        <taxon>Lophotrochozoa</taxon>
        <taxon>Mollusca</taxon>
        <taxon>Gastropoda</taxon>
        <taxon>Caenogastropoda</taxon>
        <taxon>Sorbeoconcha</taxon>
        <taxon>Cerithioidea</taxon>
        <taxon>Batillariidae</taxon>
        <taxon>Batillaria</taxon>
    </lineage>
</organism>
<feature type="transmembrane region" description="Helical" evidence="7">
    <location>
        <begin position="70"/>
        <end position="92"/>
    </location>
</feature>